<dbReference type="EMBL" id="JBGONM010000124">
    <property type="protein sequence ID" value="MEZ8084194.1"/>
    <property type="molecule type" value="Genomic_DNA"/>
</dbReference>
<sequence length="109" mass="11915">MNKIIISILISFMSTGVLASDNIRAKVMYVGTWGHGGIFINLDKVMNEPGCSKKEIWIPGTSPSIKEILGLAMTAYAADQFIHVKTKGCVNGYPTINPTNESFFHLGPR</sequence>
<evidence type="ECO:0000256" key="1">
    <source>
        <dbReference type="SAM" id="SignalP"/>
    </source>
</evidence>
<dbReference type="RefSeq" id="WP_026024912.1">
    <property type="nucleotide sequence ID" value="NZ_AJYG02000047.1"/>
</dbReference>
<protein>
    <submittedName>
        <fullName evidence="2">Uncharacterized protein</fullName>
    </submittedName>
</protein>
<evidence type="ECO:0000313" key="2">
    <source>
        <dbReference type="EMBL" id="MEZ8084194.1"/>
    </source>
</evidence>
<accession>A0ABV4L9T1</accession>
<reference evidence="2 3" key="1">
    <citation type="submission" date="2024-06" db="EMBL/GenBank/DDBJ databases">
        <authorList>
            <person name="Steensen K."/>
            <person name="Seneca J."/>
            <person name="Bartlau N."/>
            <person name="Yu A.X."/>
            <person name="Polz M.F."/>
        </authorList>
    </citation>
    <scope>NUCLEOTIDE SEQUENCE [LARGE SCALE GENOMIC DNA]</scope>
    <source>
        <strain evidence="2 3">1F260</strain>
    </source>
</reference>
<feature type="signal peptide" evidence="1">
    <location>
        <begin position="1"/>
        <end position="19"/>
    </location>
</feature>
<keyword evidence="1" id="KW-0732">Signal</keyword>
<organism evidence="2 3">
    <name type="scientific">Enterovibrio norvegicus</name>
    <dbReference type="NCBI Taxonomy" id="188144"/>
    <lineage>
        <taxon>Bacteria</taxon>
        <taxon>Pseudomonadati</taxon>
        <taxon>Pseudomonadota</taxon>
        <taxon>Gammaproteobacteria</taxon>
        <taxon>Vibrionales</taxon>
        <taxon>Vibrionaceae</taxon>
        <taxon>Enterovibrio</taxon>
    </lineage>
</organism>
<comment type="caution">
    <text evidence="2">The sequence shown here is derived from an EMBL/GenBank/DDBJ whole genome shotgun (WGS) entry which is preliminary data.</text>
</comment>
<evidence type="ECO:0000313" key="3">
    <source>
        <dbReference type="Proteomes" id="UP001569154"/>
    </source>
</evidence>
<keyword evidence="3" id="KW-1185">Reference proteome</keyword>
<proteinExistence type="predicted"/>
<gene>
    <name evidence="2" type="ORF">ACED35_24100</name>
</gene>
<dbReference type="Proteomes" id="UP001569154">
    <property type="component" value="Unassembled WGS sequence"/>
</dbReference>
<feature type="chain" id="PRO_5046711636" evidence="1">
    <location>
        <begin position="20"/>
        <end position="109"/>
    </location>
</feature>
<name>A0ABV4L9T1_9GAMM</name>